<organism evidence="1 2">
    <name type="scientific">Paenibacillus provencensis</name>
    <dbReference type="NCBI Taxonomy" id="441151"/>
    <lineage>
        <taxon>Bacteria</taxon>
        <taxon>Bacillati</taxon>
        <taxon>Bacillota</taxon>
        <taxon>Bacilli</taxon>
        <taxon>Bacillales</taxon>
        <taxon>Paenibacillaceae</taxon>
        <taxon>Paenibacillus</taxon>
    </lineage>
</organism>
<gene>
    <name evidence="1" type="ORF">ACFQ3J_17470</name>
</gene>
<comment type="caution">
    <text evidence="1">The sequence shown here is derived from an EMBL/GenBank/DDBJ whole genome shotgun (WGS) entry which is preliminary data.</text>
</comment>
<dbReference type="Proteomes" id="UP001597169">
    <property type="component" value="Unassembled WGS sequence"/>
</dbReference>
<evidence type="ECO:0000313" key="1">
    <source>
        <dbReference type="EMBL" id="MFD1129961.1"/>
    </source>
</evidence>
<name>A0ABW3Q0A1_9BACL</name>
<accession>A0ABW3Q0A1</accession>
<protein>
    <submittedName>
        <fullName evidence="1">Uncharacterized protein</fullName>
    </submittedName>
</protein>
<proteinExistence type="predicted"/>
<sequence>MNPVRIIVPLHELPSPALNAQLSEDRSTVHVSRSMEAKVPFYIRKEMNIT</sequence>
<dbReference type="EMBL" id="JBHTKX010000002">
    <property type="protein sequence ID" value="MFD1129961.1"/>
    <property type="molecule type" value="Genomic_DNA"/>
</dbReference>
<evidence type="ECO:0000313" key="2">
    <source>
        <dbReference type="Proteomes" id="UP001597169"/>
    </source>
</evidence>
<dbReference type="RefSeq" id="WP_170862529.1">
    <property type="nucleotide sequence ID" value="NZ_JBHTKX010000002.1"/>
</dbReference>
<reference evidence="2" key="1">
    <citation type="journal article" date="2019" name="Int. J. Syst. Evol. Microbiol.">
        <title>The Global Catalogue of Microorganisms (GCM) 10K type strain sequencing project: providing services to taxonomists for standard genome sequencing and annotation.</title>
        <authorList>
            <consortium name="The Broad Institute Genomics Platform"/>
            <consortium name="The Broad Institute Genome Sequencing Center for Infectious Disease"/>
            <person name="Wu L."/>
            <person name="Ma J."/>
        </authorList>
    </citation>
    <scope>NUCLEOTIDE SEQUENCE [LARGE SCALE GENOMIC DNA]</scope>
    <source>
        <strain evidence="2">CCUG 53519</strain>
    </source>
</reference>
<keyword evidence="2" id="KW-1185">Reference proteome</keyword>